<dbReference type="Gene3D" id="3.90.228.10">
    <property type="match status" value="1"/>
</dbReference>
<keyword evidence="4" id="KW-0520">NAD</keyword>
<evidence type="ECO:0000256" key="4">
    <source>
        <dbReference type="RuleBase" id="RU362114"/>
    </source>
</evidence>
<dbReference type="SUPFAM" id="SSF56399">
    <property type="entry name" value="ADP-ribosylation"/>
    <property type="match status" value="1"/>
</dbReference>
<keyword evidence="8" id="KW-1185">Reference proteome</keyword>
<dbReference type="InterPro" id="IPR004170">
    <property type="entry name" value="WWE_dom"/>
</dbReference>
<dbReference type="InterPro" id="IPR037197">
    <property type="entry name" value="WWE_dom_sf"/>
</dbReference>
<protein>
    <recommendedName>
        <fullName evidence="4">Poly [ADP-ribose] polymerase</fullName>
        <shortName evidence="4">PARP</shortName>
        <ecNumber evidence="4">2.4.2.-</ecNumber>
    </recommendedName>
</protein>
<dbReference type="Gene3D" id="3.30.720.50">
    <property type="match status" value="1"/>
</dbReference>
<keyword evidence="4" id="KW-0328">Glycosyltransferase</keyword>
<reference evidence="7" key="2">
    <citation type="submission" date="2025-08" db="UniProtKB">
        <authorList>
            <consortium name="Ensembl"/>
        </authorList>
    </citation>
    <scope>IDENTIFICATION</scope>
</reference>
<dbReference type="GO" id="GO:0005634">
    <property type="term" value="C:nucleus"/>
    <property type="evidence" value="ECO:0007669"/>
    <property type="project" value="UniProtKB-SubCell"/>
</dbReference>
<reference evidence="7" key="3">
    <citation type="submission" date="2025-09" db="UniProtKB">
        <authorList>
            <consortium name="Ensembl"/>
        </authorList>
    </citation>
    <scope>IDENTIFICATION</scope>
</reference>
<evidence type="ECO:0000256" key="2">
    <source>
        <dbReference type="ARBA" id="ARBA00023242"/>
    </source>
</evidence>
<evidence type="ECO:0000259" key="6">
    <source>
        <dbReference type="PROSITE" id="PS51059"/>
    </source>
</evidence>
<feature type="domain" description="PARP catalytic" evidence="6">
    <location>
        <begin position="109"/>
        <end position="312"/>
    </location>
</feature>
<evidence type="ECO:0000256" key="1">
    <source>
        <dbReference type="ARBA" id="ARBA00004123"/>
    </source>
</evidence>
<dbReference type="Ensembl" id="ENSAOCT00000079595.1">
    <property type="protein sequence ID" value="ENSAOCP00000077914.1"/>
    <property type="gene ID" value="ENSAOCG00000031751.1"/>
</dbReference>
<gene>
    <name evidence="7" type="primary">PARP11</name>
</gene>
<organism evidence="7 8">
    <name type="scientific">Amphiprion ocellaris</name>
    <name type="common">Clown anemonefish</name>
    <dbReference type="NCBI Taxonomy" id="80972"/>
    <lineage>
        <taxon>Eukaryota</taxon>
        <taxon>Metazoa</taxon>
        <taxon>Chordata</taxon>
        <taxon>Craniata</taxon>
        <taxon>Vertebrata</taxon>
        <taxon>Euteleostomi</taxon>
        <taxon>Actinopterygii</taxon>
        <taxon>Neopterygii</taxon>
        <taxon>Teleostei</taxon>
        <taxon>Neoteleostei</taxon>
        <taxon>Acanthomorphata</taxon>
        <taxon>Ovalentaria</taxon>
        <taxon>Pomacentridae</taxon>
        <taxon>Amphiprion</taxon>
    </lineage>
</organism>
<proteinExistence type="inferred from homology"/>
<evidence type="ECO:0000259" key="5">
    <source>
        <dbReference type="PROSITE" id="PS50918"/>
    </source>
</evidence>
<dbReference type="CDD" id="cd01439">
    <property type="entry name" value="TCCD_inducible_PARP_like"/>
    <property type="match status" value="1"/>
</dbReference>
<feature type="domain" description="WWE" evidence="5">
    <location>
        <begin position="13"/>
        <end position="95"/>
    </location>
</feature>
<accession>A0AAQ6AL46</accession>
<name>A0AAQ6AL46_AMPOC</name>
<dbReference type="PROSITE" id="PS51059">
    <property type="entry name" value="PARP_CATALYTIC"/>
    <property type="match status" value="1"/>
</dbReference>
<dbReference type="Pfam" id="PF00644">
    <property type="entry name" value="PARP"/>
    <property type="match status" value="1"/>
</dbReference>
<dbReference type="PANTHER" id="PTHR45740:SF4">
    <property type="entry name" value="PROTEIN MONO-ADP-RIBOSYLTRANSFERASE PARP11"/>
    <property type="match status" value="1"/>
</dbReference>
<evidence type="ECO:0000256" key="3">
    <source>
        <dbReference type="ARBA" id="ARBA00024347"/>
    </source>
</evidence>
<dbReference type="Proteomes" id="UP001501940">
    <property type="component" value="Chromosome 21"/>
</dbReference>
<reference evidence="7 8" key="1">
    <citation type="submission" date="2022-01" db="EMBL/GenBank/DDBJ databases">
        <title>A chromosome-scale genome assembly of the false clownfish, Amphiprion ocellaris.</title>
        <authorList>
            <person name="Ryu T."/>
        </authorList>
    </citation>
    <scope>NUCLEOTIDE SEQUENCE [LARGE SCALE GENOMIC DNA]</scope>
</reference>
<dbReference type="EC" id="2.4.2.-" evidence="4"/>
<dbReference type="SUPFAM" id="SSF117839">
    <property type="entry name" value="WWE domain"/>
    <property type="match status" value="1"/>
</dbReference>
<dbReference type="AlphaFoldDB" id="A0AAQ6AL46"/>
<comment type="similarity">
    <text evidence="3">Belongs to the ARTD/PARP family.</text>
</comment>
<dbReference type="PANTHER" id="PTHR45740">
    <property type="entry name" value="POLY [ADP-RIBOSE] POLYMERASE"/>
    <property type="match status" value="1"/>
</dbReference>
<sequence length="312" mass="36593">MMYHEEVEYMDTSEVPWVIPPGTQWFWYYLADCGRWHRIEDDPHNSFTSEDVERYYQKNNTASVVTHSSNCRINTDFFAMLQTDLNTGRQRRIQRSTKTERSCSCFIVAPVFWNAVDLNRPYQLITLNERTPEYQTVTSYVKNDGLLGRSILSIFRIQNLDLWELFCRKEQQLMRIHGVKDIQEKRLFHGTKITNVDSICKYNFDLRLAERGVYGKGIYFAKYASFADKYSMCSMDPLPVDGGNKHNRPTKIMFLARVIVGKSTVGQANFLKPDHESLINTHDSCVNDINNPNIFVIFDPNQIYPEYLIHYK</sequence>
<keyword evidence="4" id="KW-0808">Transferase</keyword>
<dbReference type="GO" id="GO:1990404">
    <property type="term" value="F:NAD+-protein mono-ADP-ribosyltransferase activity"/>
    <property type="evidence" value="ECO:0007669"/>
    <property type="project" value="TreeGrafter"/>
</dbReference>
<dbReference type="InterPro" id="IPR012317">
    <property type="entry name" value="Poly(ADP-ribose)pol_cat_dom"/>
</dbReference>
<comment type="subcellular location">
    <subcellularLocation>
        <location evidence="1">Nucleus</location>
    </subcellularLocation>
</comment>
<dbReference type="InterPro" id="IPR051712">
    <property type="entry name" value="ARTD-AVP"/>
</dbReference>
<evidence type="ECO:0000313" key="7">
    <source>
        <dbReference type="Ensembl" id="ENSAOCP00000077914.1"/>
    </source>
</evidence>
<dbReference type="GeneTree" id="ENSGT00940000156857"/>
<evidence type="ECO:0000313" key="8">
    <source>
        <dbReference type="Proteomes" id="UP001501940"/>
    </source>
</evidence>
<dbReference type="PROSITE" id="PS50918">
    <property type="entry name" value="WWE"/>
    <property type="match status" value="1"/>
</dbReference>
<dbReference type="Pfam" id="PF02825">
    <property type="entry name" value="WWE"/>
    <property type="match status" value="1"/>
</dbReference>
<keyword evidence="2" id="KW-0539">Nucleus</keyword>
<dbReference type="GO" id="GO:0003950">
    <property type="term" value="F:NAD+ poly-ADP-ribosyltransferase activity"/>
    <property type="evidence" value="ECO:0007669"/>
    <property type="project" value="UniProtKB-UniRule"/>
</dbReference>